<name>A0ABS8XAH8_9BURK</name>
<gene>
    <name evidence="1" type="ORF">LXT12_11725</name>
</gene>
<accession>A0ABS8XAH8</accession>
<proteinExistence type="predicted"/>
<dbReference type="Pfam" id="PF11225">
    <property type="entry name" value="DUF3024"/>
    <property type="match status" value="1"/>
</dbReference>
<reference evidence="1 2" key="1">
    <citation type="submission" date="2021-12" db="EMBL/GenBank/DDBJ databases">
        <title>Genome seq of p7.</title>
        <authorList>
            <person name="Seo T."/>
        </authorList>
    </citation>
    <scope>NUCLEOTIDE SEQUENCE [LARGE SCALE GENOMIC DNA]</scope>
    <source>
        <strain evidence="1 2">P7</strain>
    </source>
</reference>
<dbReference type="EMBL" id="JAJTWT010000004">
    <property type="protein sequence ID" value="MCE4537917.1"/>
    <property type="molecule type" value="Genomic_DNA"/>
</dbReference>
<evidence type="ECO:0008006" key="3">
    <source>
        <dbReference type="Google" id="ProtNLM"/>
    </source>
</evidence>
<dbReference type="RefSeq" id="WP_233392220.1">
    <property type="nucleotide sequence ID" value="NZ_JAJTWT010000004.1"/>
</dbReference>
<dbReference type="Proteomes" id="UP001201463">
    <property type="component" value="Unassembled WGS sequence"/>
</dbReference>
<keyword evidence="2" id="KW-1185">Reference proteome</keyword>
<evidence type="ECO:0000313" key="2">
    <source>
        <dbReference type="Proteomes" id="UP001201463"/>
    </source>
</evidence>
<protein>
    <recommendedName>
        <fullName evidence="3">DUF3024 domain-containing protein</fullName>
    </recommendedName>
</protein>
<organism evidence="1 2">
    <name type="scientific">Pelomonas caseinilytica</name>
    <dbReference type="NCBI Taxonomy" id="2906763"/>
    <lineage>
        <taxon>Bacteria</taxon>
        <taxon>Pseudomonadati</taxon>
        <taxon>Pseudomonadota</taxon>
        <taxon>Betaproteobacteria</taxon>
        <taxon>Burkholderiales</taxon>
        <taxon>Sphaerotilaceae</taxon>
        <taxon>Roseateles</taxon>
    </lineage>
</organism>
<comment type="caution">
    <text evidence="1">The sequence shown here is derived from an EMBL/GenBank/DDBJ whole genome shotgun (WGS) entry which is preliminary data.</text>
</comment>
<dbReference type="InterPro" id="IPR021388">
    <property type="entry name" value="DUF3024"/>
</dbReference>
<evidence type="ECO:0000313" key="1">
    <source>
        <dbReference type="EMBL" id="MCE4537917.1"/>
    </source>
</evidence>
<sequence>MAAALPRRPPSTEGRAVRSLAQARIERALSRRARYRYVVPRVEREGRGWKVVSPNCSRNVDRSGGDIAIAWFVPLDGGHWLLHSRDHRAGCWRVEASGLTLEEALQRVCEDPLRVFWP</sequence>